<accession>A0A1I8G2C3</accession>
<evidence type="ECO:0000313" key="2">
    <source>
        <dbReference type="WBParaSite" id="maker-uti_cns_0000675-snap-gene-1.7-mRNA-1"/>
    </source>
</evidence>
<organism evidence="1 2">
    <name type="scientific">Macrostomum lignano</name>
    <dbReference type="NCBI Taxonomy" id="282301"/>
    <lineage>
        <taxon>Eukaryota</taxon>
        <taxon>Metazoa</taxon>
        <taxon>Spiralia</taxon>
        <taxon>Lophotrochozoa</taxon>
        <taxon>Platyhelminthes</taxon>
        <taxon>Rhabditophora</taxon>
        <taxon>Macrostomorpha</taxon>
        <taxon>Macrostomida</taxon>
        <taxon>Macrostomidae</taxon>
        <taxon>Macrostomum</taxon>
    </lineage>
</organism>
<dbReference type="Proteomes" id="UP000095280">
    <property type="component" value="Unplaced"/>
</dbReference>
<evidence type="ECO:0000313" key="3">
    <source>
        <dbReference type="WBParaSite" id="maker-uti_cns_0001961-snap-gene-0.4-mRNA-1"/>
    </source>
</evidence>
<proteinExistence type="predicted"/>
<dbReference type="WBParaSite" id="maker-uti_cns_0001961-snap-gene-0.4-mRNA-1">
    <property type="protein sequence ID" value="maker-uti_cns_0001961-snap-gene-0.4-mRNA-1"/>
    <property type="gene ID" value="maker-uti_cns_0001961-snap-gene-0.4"/>
</dbReference>
<name>A0A1I8G2C3_9PLAT</name>
<dbReference type="WBParaSite" id="maker-uti_cns_0000675-snap-gene-1.7-mRNA-1">
    <property type="protein sequence ID" value="maker-uti_cns_0000675-snap-gene-1.7-mRNA-1"/>
    <property type="gene ID" value="maker-uti_cns_0000675-snap-gene-1.7"/>
</dbReference>
<protein>
    <submittedName>
        <fullName evidence="2 3">Fibrinogen C-terminal domain-containing protein</fullName>
    </submittedName>
</protein>
<sequence>MVQDGCYDHGQYDYSFVAECQLCRATFARGPSDNGGIYLRLIRGEQDWFQQRGVTNNDYFFMAWLEEYKIHYDEISMKSDSQPSPPPSAKCSHPEDQVRLYMMKDGCYDPFQYDYSYVMECQACNSKFAKGQTDFGAITLKYMRGDKDWFQQRGVTEEGYYFEGWLKNNKIKNIEVDKLPDS</sequence>
<dbReference type="AlphaFoldDB" id="A0A1I8G2C3"/>
<evidence type="ECO:0000313" key="1">
    <source>
        <dbReference type="Proteomes" id="UP000095280"/>
    </source>
</evidence>
<reference evidence="2 3" key="1">
    <citation type="submission" date="2016-11" db="UniProtKB">
        <authorList>
            <consortium name="WormBaseParasite"/>
        </authorList>
    </citation>
    <scope>IDENTIFICATION</scope>
</reference>
<keyword evidence="1" id="KW-1185">Reference proteome</keyword>